<proteinExistence type="predicted"/>
<dbReference type="EMBL" id="JACIJK010000001">
    <property type="protein sequence ID" value="MBB5713193.1"/>
    <property type="molecule type" value="Genomic_DNA"/>
</dbReference>
<organism evidence="1 2">
    <name type="scientific">Sphingomonas aerophila</name>
    <dbReference type="NCBI Taxonomy" id="1344948"/>
    <lineage>
        <taxon>Bacteria</taxon>
        <taxon>Pseudomonadati</taxon>
        <taxon>Pseudomonadota</taxon>
        <taxon>Alphaproteobacteria</taxon>
        <taxon>Sphingomonadales</taxon>
        <taxon>Sphingomonadaceae</taxon>
        <taxon>Sphingomonas</taxon>
    </lineage>
</organism>
<protein>
    <submittedName>
        <fullName evidence="1">Uncharacterized protein</fullName>
    </submittedName>
</protein>
<dbReference type="AlphaFoldDB" id="A0A7W9B9P6"/>
<reference evidence="1 2" key="1">
    <citation type="submission" date="2020-08" db="EMBL/GenBank/DDBJ databases">
        <title>Genomic Encyclopedia of Type Strains, Phase IV (KMG-IV): sequencing the most valuable type-strain genomes for metagenomic binning, comparative biology and taxonomic classification.</title>
        <authorList>
            <person name="Goeker M."/>
        </authorList>
    </citation>
    <scope>NUCLEOTIDE SEQUENCE [LARGE SCALE GENOMIC DNA]</scope>
    <source>
        <strain evidence="1 2">DSM 100044</strain>
    </source>
</reference>
<comment type="caution">
    <text evidence="1">The sequence shown here is derived from an EMBL/GenBank/DDBJ whole genome shotgun (WGS) entry which is preliminary data.</text>
</comment>
<sequence>MAARRGSYPTEIGWQKRFGTTGTKVVLSQELLRDVAPNVIWSLRRG</sequence>
<name>A0A7W9B9P6_9SPHN</name>
<evidence type="ECO:0000313" key="2">
    <source>
        <dbReference type="Proteomes" id="UP000546200"/>
    </source>
</evidence>
<accession>A0A7W9B9P6</accession>
<gene>
    <name evidence="1" type="ORF">FHS94_000012</name>
</gene>
<keyword evidence="2" id="KW-1185">Reference proteome</keyword>
<evidence type="ECO:0000313" key="1">
    <source>
        <dbReference type="EMBL" id="MBB5713193.1"/>
    </source>
</evidence>
<dbReference type="Proteomes" id="UP000546200">
    <property type="component" value="Unassembled WGS sequence"/>
</dbReference>